<accession>A0A8V5GUF8</accession>
<dbReference type="InterPro" id="IPR020635">
    <property type="entry name" value="Tyr_kinase_cat_dom"/>
</dbReference>
<dbReference type="Gene3D" id="1.10.510.10">
    <property type="entry name" value="Transferase(Phosphotransferase) domain 1"/>
    <property type="match status" value="1"/>
</dbReference>
<keyword evidence="6" id="KW-0067">ATP-binding</keyword>
<keyword evidence="3" id="KW-0812">Transmembrane</keyword>
<dbReference type="PROSITE" id="PS00109">
    <property type="entry name" value="PROTEIN_KINASE_TYR"/>
    <property type="match status" value="1"/>
</dbReference>
<reference evidence="12" key="1">
    <citation type="submission" date="2020-03" db="EMBL/GenBank/DDBJ databases">
        <title>Melopsittacus undulatus (budgerigar) genome, bMelUnd1, maternal haplotype with Z.</title>
        <authorList>
            <person name="Gedman G."/>
            <person name="Mountcastle J."/>
            <person name="Haase B."/>
            <person name="Formenti G."/>
            <person name="Wright T."/>
            <person name="Apodaca J."/>
            <person name="Pelan S."/>
            <person name="Chow W."/>
            <person name="Rhie A."/>
            <person name="Howe K."/>
            <person name="Fedrigo O."/>
            <person name="Jarvis E.D."/>
        </authorList>
    </citation>
    <scope>NUCLEOTIDE SEQUENCE [LARGE SCALE GENOMIC DNA]</scope>
</reference>
<keyword evidence="11" id="KW-0325">Glycoprotein</keyword>
<keyword evidence="9" id="KW-1015">Disulfide bond</keyword>
<evidence type="ECO:0000313" key="13">
    <source>
        <dbReference type="Proteomes" id="UP000694405"/>
    </source>
</evidence>
<evidence type="ECO:0000256" key="7">
    <source>
        <dbReference type="ARBA" id="ARBA00022989"/>
    </source>
</evidence>
<keyword evidence="8" id="KW-0472">Membrane</keyword>
<dbReference type="GO" id="GO:0005886">
    <property type="term" value="C:plasma membrane"/>
    <property type="evidence" value="ECO:0007669"/>
    <property type="project" value="UniProtKB-SubCell"/>
</dbReference>
<dbReference type="PROSITE" id="PS01286">
    <property type="entry name" value="FA58C_2"/>
    <property type="match status" value="1"/>
</dbReference>
<dbReference type="PROSITE" id="PS50011">
    <property type="entry name" value="PROTEIN_KINASE_DOM"/>
    <property type="match status" value="1"/>
</dbReference>
<dbReference type="SUPFAM" id="SSF49785">
    <property type="entry name" value="Galactose-binding domain-like"/>
    <property type="match status" value="1"/>
</dbReference>
<sequence length="642" mass="71379">FPREGEYLEVSLSRLHLVTLVATQGRHAGGRGREFTASYRLRYSRDRDGETLVGWGKKGGMDVIMGVMGNNGGWCSRTWPPPPVARALRIYPRAPRAMSVCLRLELYGCPWEGGLLSYTAPHGQVMVLDPAPVVLNDSTYDGYSLGPLQFGGLGQLSDGILGLDDFTRSRERRLWPGYDYVGWRRPPGPQAHVELEFEFEALRSFRAMQVHCNNMHTHGVSIFKEVECLFKKTLATAWEPTPATHSVVGTMMDPRARSIMVPLGGRQARFIRCHFFFSGEWMLFSESIDAIGPWWPHGWSPSMPLVHAGHPMAKADQSHTSILIGCLVAIILLLLGVIFLILWRQYWKKILGKVLLCEVEDPQALPPGSRPPELALGRPLLVAVKVLRPDATKNARRDFLQEARTMGRLRDPNIVRLLGVCGGPGPLCIITEYMEHGDLHQFLGGPAGSALRCDAAPLSPSPPAPPLRSLPTLLHVGAQIASGMRFLSRLNVVHRDLATRNCLVGAGVTVKVSDFGMSRPLYSQQYYRVRGRVLMPIRWMAWECILMGTFTPASDAWAFGVTLWEVLTRCREQPYGALSDEQVIANAGHHFRAQGRQEYLPCPPGCPPALHGVMLRCWARDAADRPSFGLLHRLLREQAGMA</sequence>
<evidence type="ECO:0000256" key="11">
    <source>
        <dbReference type="ARBA" id="ARBA00023180"/>
    </source>
</evidence>
<dbReference type="Ensembl" id="ENSMUNT00000035021.1">
    <property type="protein sequence ID" value="ENSMUNP00000027360.1"/>
    <property type="gene ID" value="ENSMUNG00000020674.1"/>
</dbReference>
<dbReference type="Gene3D" id="2.60.120.1190">
    <property type="match status" value="1"/>
</dbReference>
<gene>
    <name evidence="12" type="primary">LOC115945214</name>
</gene>
<evidence type="ECO:0000256" key="6">
    <source>
        <dbReference type="ARBA" id="ARBA00022840"/>
    </source>
</evidence>
<dbReference type="Proteomes" id="UP000694405">
    <property type="component" value="Unassembled WGS sequence"/>
</dbReference>
<dbReference type="GO" id="GO:0038062">
    <property type="term" value="F:protein tyrosine kinase collagen receptor activity"/>
    <property type="evidence" value="ECO:0007669"/>
    <property type="project" value="TreeGrafter"/>
</dbReference>
<evidence type="ECO:0000256" key="8">
    <source>
        <dbReference type="ARBA" id="ARBA00023136"/>
    </source>
</evidence>
<dbReference type="Pfam" id="PF07714">
    <property type="entry name" value="PK_Tyr_Ser-Thr"/>
    <property type="match status" value="1"/>
</dbReference>
<dbReference type="InterPro" id="IPR008979">
    <property type="entry name" value="Galactose-bd-like_sf"/>
</dbReference>
<dbReference type="PANTHER" id="PTHR24416:SF333">
    <property type="entry name" value="EPITHELIAL DISCOIDIN DOMAIN-CONTAINING RECEPTOR 1"/>
    <property type="match status" value="1"/>
</dbReference>
<proteinExistence type="predicted"/>
<dbReference type="GO" id="GO:0051897">
    <property type="term" value="P:positive regulation of phosphatidylinositol 3-kinase/protein kinase B signal transduction"/>
    <property type="evidence" value="ECO:0007669"/>
    <property type="project" value="TreeGrafter"/>
</dbReference>
<evidence type="ECO:0000256" key="1">
    <source>
        <dbReference type="ARBA" id="ARBA00004251"/>
    </source>
</evidence>
<evidence type="ECO:0000256" key="5">
    <source>
        <dbReference type="ARBA" id="ARBA00022741"/>
    </source>
</evidence>
<keyword evidence="7" id="KW-1133">Transmembrane helix</keyword>
<dbReference type="InterPro" id="IPR008266">
    <property type="entry name" value="Tyr_kinase_AS"/>
</dbReference>
<reference evidence="12" key="2">
    <citation type="submission" date="2025-08" db="UniProtKB">
        <authorList>
            <consortium name="Ensembl"/>
        </authorList>
    </citation>
    <scope>IDENTIFICATION</scope>
</reference>
<keyword evidence="10" id="KW-0675">Receptor</keyword>
<dbReference type="InterPro" id="IPR050122">
    <property type="entry name" value="RTK"/>
</dbReference>
<name>A0A8V5GUF8_MELUD</name>
<dbReference type="GO" id="GO:0010976">
    <property type="term" value="P:positive regulation of neuron projection development"/>
    <property type="evidence" value="ECO:0007669"/>
    <property type="project" value="TreeGrafter"/>
</dbReference>
<dbReference type="PANTHER" id="PTHR24416">
    <property type="entry name" value="TYROSINE-PROTEIN KINASE RECEPTOR"/>
    <property type="match status" value="1"/>
</dbReference>
<dbReference type="AlphaFoldDB" id="A0A8V5GUF8"/>
<evidence type="ECO:0000256" key="3">
    <source>
        <dbReference type="ARBA" id="ARBA00022692"/>
    </source>
</evidence>
<dbReference type="Gene3D" id="2.60.120.260">
    <property type="entry name" value="Galactose-binding domain-like"/>
    <property type="match status" value="1"/>
</dbReference>
<evidence type="ECO:0000256" key="9">
    <source>
        <dbReference type="ARBA" id="ARBA00023157"/>
    </source>
</evidence>
<keyword evidence="2" id="KW-1003">Cell membrane</keyword>
<evidence type="ECO:0000256" key="4">
    <source>
        <dbReference type="ARBA" id="ARBA00022729"/>
    </source>
</evidence>
<dbReference type="SUPFAM" id="SSF56112">
    <property type="entry name" value="Protein kinase-like (PK-like)"/>
    <property type="match status" value="1"/>
</dbReference>
<dbReference type="GO" id="GO:0005524">
    <property type="term" value="F:ATP binding"/>
    <property type="evidence" value="ECO:0007669"/>
    <property type="project" value="UniProtKB-KW"/>
</dbReference>
<dbReference type="Pfam" id="PF21114">
    <property type="entry name" value="DDR1-2_DS-like"/>
    <property type="match status" value="1"/>
</dbReference>
<dbReference type="GO" id="GO:0005518">
    <property type="term" value="F:collagen binding"/>
    <property type="evidence" value="ECO:0007669"/>
    <property type="project" value="TreeGrafter"/>
</dbReference>
<dbReference type="PRINTS" id="PR00109">
    <property type="entry name" value="TYRKINASE"/>
</dbReference>
<dbReference type="InterPro" id="IPR000719">
    <property type="entry name" value="Prot_kinase_dom"/>
</dbReference>
<protein>
    <submittedName>
        <fullName evidence="12">Uncharacterized protein</fullName>
    </submittedName>
</protein>
<dbReference type="Gene3D" id="3.30.200.20">
    <property type="entry name" value="Phosphorylase Kinase, domain 1"/>
    <property type="match status" value="1"/>
</dbReference>
<dbReference type="InterPro" id="IPR000421">
    <property type="entry name" value="FA58C"/>
</dbReference>
<reference evidence="12" key="3">
    <citation type="submission" date="2025-09" db="UniProtKB">
        <authorList>
            <consortium name="Ensembl"/>
        </authorList>
    </citation>
    <scope>IDENTIFICATION</scope>
</reference>
<dbReference type="PROSITE" id="PS50022">
    <property type="entry name" value="FA58C_3"/>
    <property type="match status" value="1"/>
</dbReference>
<evidence type="ECO:0000256" key="10">
    <source>
        <dbReference type="ARBA" id="ARBA00023170"/>
    </source>
</evidence>
<keyword evidence="5" id="KW-0547">Nucleotide-binding</keyword>
<dbReference type="InterPro" id="IPR048525">
    <property type="entry name" value="DDR1-2_DS-like"/>
</dbReference>
<dbReference type="GO" id="GO:0043235">
    <property type="term" value="C:receptor complex"/>
    <property type="evidence" value="ECO:0007669"/>
    <property type="project" value="TreeGrafter"/>
</dbReference>
<keyword evidence="13" id="KW-1185">Reference proteome</keyword>
<evidence type="ECO:0000256" key="2">
    <source>
        <dbReference type="ARBA" id="ARBA00022475"/>
    </source>
</evidence>
<dbReference type="InterPro" id="IPR001245">
    <property type="entry name" value="Ser-Thr/Tyr_kinase_cat_dom"/>
</dbReference>
<dbReference type="InterPro" id="IPR011009">
    <property type="entry name" value="Kinase-like_dom_sf"/>
</dbReference>
<dbReference type="SMART" id="SM00219">
    <property type="entry name" value="TyrKc"/>
    <property type="match status" value="1"/>
</dbReference>
<keyword evidence="4" id="KW-0732">Signal</keyword>
<organism evidence="12 13">
    <name type="scientific">Melopsittacus undulatus</name>
    <name type="common">Budgerigar</name>
    <name type="synonym">Psittacus undulatus</name>
    <dbReference type="NCBI Taxonomy" id="13146"/>
    <lineage>
        <taxon>Eukaryota</taxon>
        <taxon>Metazoa</taxon>
        <taxon>Chordata</taxon>
        <taxon>Craniata</taxon>
        <taxon>Vertebrata</taxon>
        <taxon>Euteleostomi</taxon>
        <taxon>Archelosauria</taxon>
        <taxon>Archosauria</taxon>
        <taxon>Dinosauria</taxon>
        <taxon>Saurischia</taxon>
        <taxon>Theropoda</taxon>
        <taxon>Coelurosauria</taxon>
        <taxon>Aves</taxon>
        <taxon>Neognathae</taxon>
        <taxon>Neoaves</taxon>
        <taxon>Telluraves</taxon>
        <taxon>Australaves</taxon>
        <taxon>Psittaciformes</taxon>
        <taxon>Psittaculidae</taxon>
        <taxon>Melopsittacus</taxon>
    </lineage>
</organism>
<evidence type="ECO:0000313" key="12">
    <source>
        <dbReference type="Ensembl" id="ENSMUNP00000027360.1"/>
    </source>
</evidence>
<dbReference type="FunFam" id="1.10.510.10:FF:000053">
    <property type="entry name" value="Epithelial discoidin domain-containing receptor 1"/>
    <property type="match status" value="1"/>
</dbReference>
<comment type="subcellular location">
    <subcellularLocation>
        <location evidence="1">Cell membrane</location>
        <topology evidence="1">Single-pass type I membrane protein</topology>
    </subcellularLocation>
</comment>